<evidence type="ECO:0000256" key="1">
    <source>
        <dbReference type="SAM" id="MobiDB-lite"/>
    </source>
</evidence>
<dbReference type="EMBL" id="JAHHHN010000055">
    <property type="protein sequence ID" value="MBW4565989.1"/>
    <property type="molecule type" value="Genomic_DNA"/>
</dbReference>
<feature type="region of interest" description="Disordered" evidence="1">
    <location>
        <begin position="1"/>
        <end position="21"/>
    </location>
</feature>
<evidence type="ECO:0000313" key="3">
    <source>
        <dbReference type="Proteomes" id="UP000715781"/>
    </source>
</evidence>
<organism evidence="2 3">
    <name type="scientific">Mojavia pulchra JT2-VF2</name>
    <dbReference type="NCBI Taxonomy" id="287848"/>
    <lineage>
        <taxon>Bacteria</taxon>
        <taxon>Bacillati</taxon>
        <taxon>Cyanobacteriota</taxon>
        <taxon>Cyanophyceae</taxon>
        <taxon>Nostocales</taxon>
        <taxon>Nostocaceae</taxon>
    </lineage>
</organism>
<reference evidence="2" key="2">
    <citation type="journal article" date="2022" name="Microbiol. Resour. Announc.">
        <title>Metagenome Sequencing to Explore Phylogenomics of Terrestrial Cyanobacteria.</title>
        <authorList>
            <person name="Ward R.D."/>
            <person name="Stajich J.E."/>
            <person name="Johansen J.R."/>
            <person name="Huntemann M."/>
            <person name="Clum A."/>
            <person name="Foster B."/>
            <person name="Foster B."/>
            <person name="Roux S."/>
            <person name="Palaniappan K."/>
            <person name="Varghese N."/>
            <person name="Mukherjee S."/>
            <person name="Reddy T.B.K."/>
            <person name="Daum C."/>
            <person name="Copeland A."/>
            <person name="Chen I.A."/>
            <person name="Ivanova N.N."/>
            <person name="Kyrpides N.C."/>
            <person name="Shapiro N."/>
            <person name="Eloe-Fadrosh E.A."/>
            <person name="Pietrasiak N."/>
        </authorList>
    </citation>
    <scope>NUCLEOTIDE SEQUENCE</scope>
    <source>
        <strain evidence="2">JT2-VF2</strain>
    </source>
</reference>
<protein>
    <submittedName>
        <fullName evidence="2">Uncharacterized protein</fullName>
    </submittedName>
</protein>
<dbReference type="AlphaFoldDB" id="A0A951Q4P1"/>
<proteinExistence type="predicted"/>
<comment type="caution">
    <text evidence="2">The sequence shown here is derived from an EMBL/GenBank/DDBJ whole genome shotgun (WGS) entry which is preliminary data.</text>
</comment>
<accession>A0A951Q4P1</accession>
<name>A0A951Q4P1_9NOST</name>
<feature type="compositionally biased region" description="Polar residues" evidence="1">
    <location>
        <begin position="1"/>
        <end position="19"/>
    </location>
</feature>
<sequence>MSESPEAYQTTNTTESPNPDTVGAVSDFVTALNTFAWKSDYIKFCEVLGFTPDSYAEEKYQQFREMISYLDCFDSESLAKMIEAGQ</sequence>
<dbReference type="Proteomes" id="UP000715781">
    <property type="component" value="Unassembled WGS sequence"/>
</dbReference>
<reference evidence="2" key="1">
    <citation type="submission" date="2021-05" db="EMBL/GenBank/DDBJ databases">
        <authorList>
            <person name="Pietrasiak N."/>
            <person name="Ward R."/>
            <person name="Stajich J.E."/>
            <person name="Kurbessoian T."/>
        </authorList>
    </citation>
    <scope>NUCLEOTIDE SEQUENCE</scope>
    <source>
        <strain evidence="2">JT2-VF2</strain>
    </source>
</reference>
<evidence type="ECO:0000313" key="2">
    <source>
        <dbReference type="EMBL" id="MBW4565989.1"/>
    </source>
</evidence>
<gene>
    <name evidence="2" type="ORF">KME32_33915</name>
</gene>